<gene>
    <name evidence="6" type="primary">spo0C</name>
    <name evidence="6" type="ORF">Poly30_56630</name>
</gene>
<evidence type="ECO:0000313" key="6">
    <source>
        <dbReference type="EMBL" id="QDV10101.1"/>
    </source>
</evidence>
<dbReference type="InterPro" id="IPR050336">
    <property type="entry name" value="Chromosome_partition/occlusion"/>
</dbReference>
<keyword evidence="3" id="KW-0238">DNA-binding</keyword>
<evidence type="ECO:0000256" key="2">
    <source>
        <dbReference type="ARBA" id="ARBA00022829"/>
    </source>
</evidence>
<dbReference type="Pfam" id="PF23552">
    <property type="entry name" value="ParB_C"/>
    <property type="match status" value="1"/>
</dbReference>
<dbReference type="AlphaFoldDB" id="A0A518F184"/>
<evidence type="ECO:0000256" key="1">
    <source>
        <dbReference type="ARBA" id="ARBA00006295"/>
    </source>
</evidence>
<comment type="similarity">
    <text evidence="1">Belongs to the ParB family.</text>
</comment>
<dbReference type="FunFam" id="3.90.1530.30:FF:000001">
    <property type="entry name" value="Chromosome partitioning protein ParB"/>
    <property type="match status" value="1"/>
</dbReference>
<dbReference type="GO" id="GO:0005694">
    <property type="term" value="C:chromosome"/>
    <property type="evidence" value="ECO:0007669"/>
    <property type="project" value="TreeGrafter"/>
</dbReference>
<feature type="region of interest" description="Disordered" evidence="4">
    <location>
        <begin position="190"/>
        <end position="212"/>
    </location>
</feature>
<dbReference type="GO" id="GO:0003677">
    <property type="term" value="F:DNA binding"/>
    <property type="evidence" value="ECO:0007669"/>
    <property type="project" value="UniProtKB-KW"/>
</dbReference>
<dbReference type="PANTHER" id="PTHR33375">
    <property type="entry name" value="CHROMOSOME-PARTITIONING PROTEIN PARB-RELATED"/>
    <property type="match status" value="1"/>
</dbReference>
<accession>A0A518F184</accession>
<dbReference type="SUPFAM" id="SSF110849">
    <property type="entry name" value="ParB/Sulfiredoxin"/>
    <property type="match status" value="1"/>
</dbReference>
<reference evidence="6 7" key="1">
    <citation type="submission" date="2019-02" db="EMBL/GenBank/DDBJ databases">
        <title>Deep-cultivation of Planctomycetes and their phenomic and genomic characterization uncovers novel biology.</title>
        <authorList>
            <person name="Wiegand S."/>
            <person name="Jogler M."/>
            <person name="Boedeker C."/>
            <person name="Pinto D."/>
            <person name="Vollmers J."/>
            <person name="Rivas-Marin E."/>
            <person name="Kohn T."/>
            <person name="Peeters S.H."/>
            <person name="Heuer A."/>
            <person name="Rast P."/>
            <person name="Oberbeckmann S."/>
            <person name="Bunk B."/>
            <person name="Jeske O."/>
            <person name="Meyerdierks A."/>
            <person name="Storesund J.E."/>
            <person name="Kallscheuer N."/>
            <person name="Luecker S."/>
            <person name="Lage O.M."/>
            <person name="Pohl T."/>
            <person name="Merkel B.J."/>
            <person name="Hornburger P."/>
            <person name="Mueller R.-W."/>
            <person name="Bruemmer F."/>
            <person name="Labrenz M."/>
            <person name="Spormann A.M."/>
            <person name="Op den Camp H."/>
            <person name="Overmann J."/>
            <person name="Amann R."/>
            <person name="Jetten M.S.M."/>
            <person name="Mascher T."/>
            <person name="Medema M.H."/>
            <person name="Devos D.P."/>
            <person name="Kaster A.-K."/>
            <person name="Ovreas L."/>
            <person name="Rohde M."/>
            <person name="Galperin M.Y."/>
            <person name="Jogler C."/>
        </authorList>
    </citation>
    <scope>NUCLEOTIDE SEQUENCE [LARGE SCALE GENOMIC DNA]</scope>
    <source>
        <strain evidence="6 7">Poly30</strain>
    </source>
</reference>
<evidence type="ECO:0000256" key="4">
    <source>
        <dbReference type="SAM" id="MobiDB-lite"/>
    </source>
</evidence>
<name>A0A518F184_9BACT</name>
<dbReference type="InterPro" id="IPR003115">
    <property type="entry name" value="ParB_N"/>
</dbReference>
<dbReference type="Pfam" id="PF17762">
    <property type="entry name" value="HTH_ParB"/>
    <property type="match status" value="1"/>
</dbReference>
<sequence length="274" mass="29983">MAAQYVDVSMIRRNPDQPRKTFDSAALEDLRQSIERHGVLQPICVRKIESGYEIVSGERRWRAARSAGLKQIPATIKEELDDTASLELAIVENVQREDLDALEKARGYQALMDRVGLTQEGVAERVGLKRSSVANHLRLLDLPKDAQEALTKGLISMGHARALLSLKGEKEILGALGQVVRKDLSVRETEQLTKASEPASTASGSGGSVGAVSSKEMAPAAPWVHEIEGQLRETLGVKVTLKNGKKYRGSITLDYANRDELERIVALIAPKKTL</sequence>
<dbReference type="Gene3D" id="3.90.1530.30">
    <property type="match status" value="1"/>
</dbReference>
<dbReference type="PANTHER" id="PTHR33375:SF1">
    <property type="entry name" value="CHROMOSOME-PARTITIONING PROTEIN PARB-RELATED"/>
    <property type="match status" value="1"/>
</dbReference>
<protein>
    <submittedName>
        <fullName evidence="6">Chromosome-partitioning protein Spo0J</fullName>
    </submittedName>
</protein>
<dbReference type="InterPro" id="IPR057240">
    <property type="entry name" value="ParB_dimer_C"/>
</dbReference>
<dbReference type="Gene3D" id="1.10.10.2830">
    <property type="match status" value="1"/>
</dbReference>
<dbReference type="NCBIfam" id="TIGR00180">
    <property type="entry name" value="parB_part"/>
    <property type="match status" value="1"/>
</dbReference>
<proteinExistence type="inferred from homology"/>
<dbReference type="InterPro" id="IPR036086">
    <property type="entry name" value="ParB/Sulfiredoxin_sf"/>
</dbReference>
<dbReference type="SMART" id="SM00470">
    <property type="entry name" value="ParB"/>
    <property type="match status" value="1"/>
</dbReference>
<keyword evidence="7" id="KW-1185">Reference proteome</keyword>
<dbReference type="FunFam" id="1.10.10.2830:FF:000001">
    <property type="entry name" value="Chromosome partitioning protein ParB"/>
    <property type="match status" value="1"/>
</dbReference>
<keyword evidence="2" id="KW-0159">Chromosome partition</keyword>
<dbReference type="RefSeq" id="WP_419190749.1">
    <property type="nucleotide sequence ID" value="NZ_CP036434.1"/>
</dbReference>
<dbReference type="Proteomes" id="UP000320390">
    <property type="component" value="Chromosome"/>
</dbReference>
<dbReference type="EMBL" id="CP036434">
    <property type="protein sequence ID" value="QDV10101.1"/>
    <property type="molecule type" value="Genomic_DNA"/>
</dbReference>
<evidence type="ECO:0000256" key="3">
    <source>
        <dbReference type="ARBA" id="ARBA00023125"/>
    </source>
</evidence>
<dbReference type="Pfam" id="PF02195">
    <property type="entry name" value="ParB_N"/>
    <property type="match status" value="1"/>
</dbReference>
<organism evidence="6 7">
    <name type="scientific">Saltatorellus ferox</name>
    <dbReference type="NCBI Taxonomy" id="2528018"/>
    <lineage>
        <taxon>Bacteria</taxon>
        <taxon>Pseudomonadati</taxon>
        <taxon>Planctomycetota</taxon>
        <taxon>Planctomycetia</taxon>
        <taxon>Planctomycetia incertae sedis</taxon>
        <taxon>Saltatorellus</taxon>
    </lineage>
</organism>
<evidence type="ECO:0000313" key="7">
    <source>
        <dbReference type="Proteomes" id="UP000320390"/>
    </source>
</evidence>
<dbReference type="InterPro" id="IPR041468">
    <property type="entry name" value="HTH_ParB/Spo0J"/>
</dbReference>
<evidence type="ECO:0000259" key="5">
    <source>
        <dbReference type="SMART" id="SM00470"/>
    </source>
</evidence>
<dbReference type="InterPro" id="IPR004437">
    <property type="entry name" value="ParB/RepB/Spo0J"/>
</dbReference>
<dbReference type="SUPFAM" id="SSF109709">
    <property type="entry name" value="KorB DNA-binding domain-like"/>
    <property type="match status" value="1"/>
</dbReference>
<dbReference type="CDD" id="cd16393">
    <property type="entry name" value="SPO0J_N"/>
    <property type="match status" value="1"/>
</dbReference>
<dbReference type="GO" id="GO:0007059">
    <property type="term" value="P:chromosome segregation"/>
    <property type="evidence" value="ECO:0007669"/>
    <property type="project" value="UniProtKB-KW"/>
</dbReference>
<feature type="domain" description="ParB-like N-terminal" evidence="5">
    <location>
        <begin position="4"/>
        <end position="94"/>
    </location>
</feature>